<evidence type="ECO:0000256" key="1">
    <source>
        <dbReference type="ARBA" id="ARBA00004141"/>
    </source>
</evidence>
<dbReference type="OrthoDB" id="9809646at2"/>
<reference evidence="12 13" key="1">
    <citation type="submission" date="2016-10" db="EMBL/GenBank/DDBJ databases">
        <authorList>
            <person name="de Groot N.N."/>
        </authorList>
    </citation>
    <scope>NUCLEOTIDE SEQUENCE [LARGE SCALE GENOMIC DNA]</scope>
    <source>
        <strain evidence="12 13">CGMCC 1.10825</strain>
    </source>
</reference>
<comment type="subcellular location">
    <subcellularLocation>
        <location evidence="1">Membrane</location>
        <topology evidence="1">Multi-pass membrane protein</topology>
    </subcellularLocation>
</comment>
<accession>A0A1H6LT24</accession>
<proteinExistence type="inferred from homology"/>
<dbReference type="SUPFAM" id="SSF161111">
    <property type="entry name" value="Cation efflux protein transmembrane domain-like"/>
    <property type="match status" value="1"/>
</dbReference>
<dbReference type="Proteomes" id="UP000199634">
    <property type="component" value="Unassembled WGS sequence"/>
</dbReference>
<evidence type="ECO:0000259" key="10">
    <source>
        <dbReference type="Pfam" id="PF01545"/>
    </source>
</evidence>
<evidence type="ECO:0000256" key="2">
    <source>
        <dbReference type="ARBA" id="ARBA00008873"/>
    </source>
</evidence>
<keyword evidence="5" id="KW-0864">Zinc transport</keyword>
<organism evidence="12 13">
    <name type="scientific">Paenimyroides marinum</name>
    <dbReference type="NCBI Taxonomy" id="1159016"/>
    <lineage>
        <taxon>Bacteria</taxon>
        <taxon>Pseudomonadati</taxon>
        <taxon>Bacteroidota</taxon>
        <taxon>Flavobacteriia</taxon>
        <taxon>Flavobacteriales</taxon>
        <taxon>Flavobacteriaceae</taxon>
        <taxon>Paenimyroides</taxon>
    </lineage>
</organism>
<feature type="domain" description="Cation efflux protein transmembrane" evidence="10">
    <location>
        <begin position="13"/>
        <end position="216"/>
    </location>
</feature>
<dbReference type="Pfam" id="PF01545">
    <property type="entry name" value="Cation_efflux"/>
    <property type="match status" value="1"/>
</dbReference>
<feature type="transmembrane region" description="Helical" evidence="9">
    <location>
        <begin position="159"/>
        <end position="180"/>
    </location>
</feature>
<name>A0A1H6LT24_9FLAO</name>
<feature type="transmembrane region" description="Helical" evidence="9">
    <location>
        <begin position="186"/>
        <end position="205"/>
    </location>
</feature>
<keyword evidence="8 9" id="KW-0472">Membrane</keyword>
<protein>
    <submittedName>
        <fullName evidence="12">Cobalt-zinc-cadmium efflux system protein</fullName>
    </submittedName>
</protein>
<dbReference type="AlphaFoldDB" id="A0A1H6LT24"/>
<feature type="transmembrane region" description="Helical" evidence="9">
    <location>
        <begin position="12"/>
        <end position="31"/>
    </location>
</feature>
<dbReference type="GO" id="GO:0005385">
    <property type="term" value="F:zinc ion transmembrane transporter activity"/>
    <property type="evidence" value="ECO:0007669"/>
    <property type="project" value="TreeGrafter"/>
</dbReference>
<evidence type="ECO:0000259" key="11">
    <source>
        <dbReference type="Pfam" id="PF16916"/>
    </source>
</evidence>
<comment type="similarity">
    <text evidence="2">Belongs to the cation diffusion facilitator (CDF) transporter (TC 2.A.4) family. SLC30A subfamily.</text>
</comment>
<keyword evidence="7" id="KW-0406">Ion transport</keyword>
<evidence type="ECO:0000313" key="12">
    <source>
        <dbReference type="EMBL" id="SEH88631.1"/>
    </source>
</evidence>
<feature type="domain" description="Cation efflux protein cytoplasmic" evidence="11">
    <location>
        <begin position="220"/>
        <end position="294"/>
    </location>
</feature>
<dbReference type="STRING" id="1159016.SAMN02927937_01943"/>
<dbReference type="Pfam" id="PF16916">
    <property type="entry name" value="ZT_dimer"/>
    <property type="match status" value="1"/>
</dbReference>
<sequence length="294" mass="32990">MNTASKASKGLSLAFFLNLFFAIIELIGGILTNSTAIIADAFHDFMDAVAIGMAVYMDKFSRKPKSSSFSYGYRRFSLLSAIIMSGILLIGAFFMTINAVQSFDTVKEVNSIGMFGLAVLGIAINGFAFLKIKKGGTATHHHVHSHHSHATRDANSTAVMLHLLEDVLGWIAVLVGSIIIYFTRWYWIDGVLTLGIALFIGYNAFKNLWKTFKVLLQAVPEGIAIETIHKEIENLPEVTVIRELLIWTMDGQNHIATLEIETEDLILEDRKRLMKEIRELFDRYHIHQVTIQIN</sequence>
<dbReference type="InterPro" id="IPR050681">
    <property type="entry name" value="CDF/SLC30A"/>
</dbReference>
<feature type="transmembrane region" description="Helical" evidence="9">
    <location>
        <begin position="78"/>
        <end position="100"/>
    </location>
</feature>
<gene>
    <name evidence="12" type="ORF">SAMN02927937_01943</name>
</gene>
<dbReference type="EMBL" id="FNXE01000027">
    <property type="protein sequence ID" value="SEH88631.1"/>
    <property type="molecule type" value="Genomic_DNA"/>
</dbReference>
<dbReference type="InterPro" id="IPR058533">
    <property type="entry name" value="Cation_efflux_TM"/>
</dbReference>
<dbReference type="InterPro" id="IPR027470">
    <property type="entry name" value="Cation_efflux_CTD"/>
</dbReference>
<evidence type="ECO:0000256" key="8">
    <source>
        <dbReference type="ARBA" id="ARBA00023136"/>
    </source>
</evidence>
<keyword evidence="13" id="KW-1185">Reference proteome</keyword>
<evidence type="ECO:0000313" key="13">
    <source>
        <dbReference type="Proteomes" id="UP000199634"/>
    </source>
</evidence>
<dbReference type="InterPro" id="IPR002524">
    <property type="entry name" value="Cation_efflux"/>
</dbReference>
<keyword evidence="6 9" id="KW-1133">Transmembrane helix</keyword>
<keyword evidence="3" id="KW-0813">Transport</keyword>
<dbReference type="GO" id="GO:0005886">
    <property type="term" value="C:plasma membrane"/>
    <property type="evidence" value="ECO:0007669"/>
    <property type="project" value="TreeGrafter"/>
</dbReference>
<evidence type="ECO:0000256" key="4">
    <source>
        <dbReference type="ARBA" id="ARBA00022692"/>
    </source>
</evidence>
<evidence type="ECO:0000256" key="9">
    <source>
        <dbReference type="SAM" id="Phobius"/>
    </source>
</evidence>
<dbReference type="PANTHER" id="PTHR11562">
    <property type="entry name" value="CATION EFFLUX PROTEIN/ ZINC TRANSPORTER"/>
    <property type="match status" value="1"/>
</dbReference>
<evidence type="ECO:0000256" key="5">
    <source>
        <dbReference type="ARBA" id="ARBA00022906"/>
    </source>
</evidence>
<dbReference type="NCBIfam" id="TIGR01297">
    <property type="entry name" value="CDF"/>
    <property type="match status" value="1"/>
</dbReference>
<dbReference type="RefSeq" id="WP_091099730.1">
    <property type="nucleotide sequence ID" value="NZ_FNXE01000027.1"/>
</dbReference>
<evidence type="ECO:0000256" key="3">
    <source>
        <dbReference type="ARBA" id="ARBA00022448"/>
    </source>
</evidence>
<dbReference type="InterPro" id="IPR027469">
    <property type="entry name" value="Cation_efflux_TMD_sf"/>
</dbReference>
<dbReference type="Gene3D" id="1.20.1510.10">
    <property type="entry name" value="Cation efflux protein transmembrane domain"/>
    <property type="match status" value="1"/>
</dbReference>
<feature type="transmembrane region" description="Helical" evidence="9">
    <location>
        <begin position="112"/>
        <end position="130"/>
    </location>
</feature>
<keyword evidence="5" id="KW-0862">Zinc</keyword>
<evidence type="ECO:0000256" key="7">
    <source>
        <dbReference type="ARBA" id="ARBA00023065"/>
    </source>
</evidence>
<keyword evidence="4 9" id="KW-0812">Transmembrane</keyword>
<dbReference type="PANTHER" id="PTHR11562:SF17">
    <property type="entry name" value="RE54080P-RELATED"/>
    <property type="match status" value="1"/>
</dbReference>
<evidence type="ECO:0000256" key="6">
    <source>
        <dbReference type="ARBA" id="ARBA00022989"/>
    </source>
</evidence>